<proteinExistence type="predicted"/>
<feature type="signal peptide" evidence="1">
    <location>
        <begin position="1"/>
        <end position="23"/>
    </location>
</feature>
<reference evidence="2" key="1">
    <citation type="submission" date="2021-12" db="EMBL/GenBank/DDBJ databases">
        <authorList>
            <person name="King R."/>
        </authorList>
    </citation>
    <scope>NUCLEOTIDE SEQUENCE</scope>
</reference>
<keyword evidence="3" id="KW-1185">Reference proteome</keyword>
<gene>
    <name evidence="2" type="ORF">BEMITA_LOCUS2920</name>
</gene>
<accession>A0A9P0A3U4</accession>
<dbReference type="Proteomes" id="UP001152759">
    <property type="component" value="Chromosome 10"/>
</dbReference>
<evidence type="ECO:0000313" key="3">
    <source>
        <dbReference type="Proteomes" id="UP001152759"/>
    </source>
</evidence>
<keyword evidence="1" id="KW-0732">Signal</keyword>
<feature type="chain" id="PRO_5040482306" evidence="1">
    <location>
        <begin position="24"/>
        <end position="153"/>
    </location>
</feature>
<sequence>MLASTAFLLPTLVCLFAFGVGNGASSGCQCPGASPKDYLQKPAFFAICTGILFTYGDSKFRVEDIRDAINQRIGPAFAADDKTGGGNYERTVAAAREVATDAQVSPDGVELITRSIRNITVLSQGCGFCPEVGCSNLYAAAACYNNAVGLNKY</sequence>
<protein>
    <submittedName>
        <fullName evidence="2">Uncharacterized protein</fullName>
    </submittedName>
</protein>
<name>A0A9P0A3U4_BEMTA</name>
<organism evidence="2 3">
    <name type="scientific">Bemisia tabaci</name>
    <name type="common">Sweetpotato whitefly</name>
    <name type="synonym">Aleurodes tabaci</name>
    <dbReference type="NCBI Taxonomy" id="7038"/>
    <lineage>
        <taxon>Eukaryota</taxon>
        <taxon>Metazoa</taxon>
        <taxon>Ecdysozoa</taxon>
        <taxon>Arthropoda</taxon>
        <taxon>Hexapoda</taxon>
        <taxon>Insecta</taxon>
        <taxon>Pterygota</taxon>
        <taxon>Neoptera</taxon>
        <taxon>Paraneoptera</taxon>
        <taxon>Hemiptera</taxon>
        <taxon>Sternorrhyncha</taxon>
        <taxon>Aleyrodoidea</taxon>
        <taxon>Aleyrodidae</taxon>
        <taxon>Aleyrodinae</taxon>
        <taxon>Bemisia</taxon>
    </lineage>
</organism>
<dbReference type="AlphaFoldDB" id="A0A9P0A3U4"/>
<dbReference type="EMBL" id="OU963871">
    <property type="protein sequence ID" value="CAH0383472.1"/>
    <property type="molecule type" value="Genomic_DNA"/>
</dbReference>
<evidence type="ECO:0000313" key="2">
    <source>
        <dbReference type="EMBL" id="CAH0383472.1"/>
    </source>
</evidence>
<evidence type="ECO:0000256" key="1">
    <source>
        <dbReference type="SAM" id="SignalP"/>
    </source>
</evidence>